<evidence type="ECO:0000313" key="3">
    <source>
        <dbReference type="Proteomes" id="UP000308652"/>
    </source>
</evidence>
<evidence type="ECO:0000256" key="1">
    <source>
        <dbReference type="SAM" id="MobiDB-lite"/>
    </source>
</evidence>
<dbReference type="AlphaFoldDB" id="A0A5C3MGJ3"/>
<feature type="region of interest" description="Disordered" evidence="1">
    <location>
        <begin position="296"/>
        <end position="332"/>
    </location>
</feature>
<organism evidence="2 3">
    <name type="scientific">Crucibulum laeve</name>
    <dbReference type="NCBI Taxonomy" id="68775"/>
    <lineage>
        <taxon>Eukaryota</taxon>
        <taxon>Fungi</taxon>
        <taxon>Dikarya</taxon>
        <taxon>Basidiomycota</taxon>
        <taxon>Agaricomycotina</taxon>
        <taxon>Agaricomycetes</taxon>
        <taxon>Agaricomycetidae</taxon>
        <taxon>Agaricales</taxon>
        <taxon>Agaricineae</taxon>
        <taxon>Nidulariaceae</taxon>
        <taxon>Crucibulum</taxon>
    </lineage>
</organism>
<accession>A0A5C3MGJ3</accession>
<keyword evidence="3" id="KW-1185">Reference proteome</keyword>
<dbReference type="OrthoDB" id="14339at2759"/>
<dbReference type="EMBL" id="ML213592">
    <property type="protein sequence ID" value="TFK43018.1"/>
    <property type="molecule type" value="Genomic_DNA"/>
</dbReference>
<dbReference type="PANTHER" id="PTHR37332:SF1">
    <property type="entry name" value="ELMO DOMAIN-CONTAINING PROTEIN"/>
    <property type="match status" value="1"/>
</dbReference>
<protein>
    <submittedName>
        <fullName evidence="2">Uncharacterized protein</fullName>
    </submittedName>
</protein>
<proteinExistence type="predicted"/>
<feature type="compositionally biased region" description="Low complexity" evidence="1">
    <location>
        <begin position="25"/>
        <end position="34"/>
    </location>
</feature>
<sequence length="445" mass="47556">MSHFSGDGASRPGIRRKSSAQNLLSSFGKSSNSPSPGPSVPPPINTVASNVASSSGLSFASVTTPTAAMTPLTRDYDAQSLHSDTAMAGATSPQLGQGPSVEYLRDLVQKRILTLTYIRNIHEGRSHWFHTILISRSELEKVFNNNDMKKRTYRFAILGLSLSNLLDINQPQDLLRGLLNTVTEYDQSKEENDKPKIRPSKRLFKPKIIKRGTSGVTEYTGSYVDTSADASYLTLPHMPFPLDYHQTLLSLLDVLSEVYNKISKMLGPSPFPHSSQHMAGPLGLLSPHPGVSYLFSGDSKEPPNPPVPSKNDIYSTSNLQPAPSAFPPSLGGTPDEMNGSLWGIANAGMGAGAGVGGAAGSFMYGGALGSPPPTSWTSSLGDMVIKVDGKLKKITSALLKDLDAFARNGIKDELATLDPLLRNMNVAGDGSSQTGGRITYDFEGM</sequence>
<dbReference type="Proteomes" id="UP000308652">
    <property type="component" value="Unassembled WGS sequence"/>
</dbReference>
<reference evidence="2 3" key="1">
    <citation type="journal article" date="2019" name="Nat. Ecol. Evol.">
        <title>Megaphylogeny resolves global patterns of mushroom evolution.</title>
        <authorList>
            <person name="Varga T."/>
            <person name="Krizsan K."/>
            <person name="Foldi C."/>
            <person name="Dima B."/>
            <person name="Sanchez-Garcia M."/>
            <person name="Sanchez-Ramirez S."/>
            <person name="Szollosi G.J."/>
            <person name="Szarkandi J.G."/>
            <person name="Papp V."/>
            <person name="Albert L."/>
            <person name="Andreopoulos W."/>
            <person name="Angelini C."/>
            <person name="Antonin V."/>
            <person name="Barry K.W."/>
            <person name="Bougher N.L."/>
            <person name="Buchanan P."/>
            <person name="Buyck B."/>
            <person name="Bense V."/>
            <person name="Catcheside P."/>
            <person name="Chovatia M."/>
            <person name="Cooper J."/>
            <person name="Damon W."/>
            <person name="Desjardin D."/>
            <person name="Finy P."/>
            <person name="Geml J."/>
            <person name="Haridas S."/>
            <person name="Hughes K."/>
            <person name="Justo A."/>
            <person name="Karasinski D."/>
            <person name="Kautmanova I."/>
            <person name="Kiss B."/>
            <person name="Kocsube S."/>
            <person name="Kotiranta H."/>
            <person name="LaButti K.M."/>
            <person name="Lechner B.E."/>
            <person name="Liimatainen K."/>
            <person name="Lipzen A."/>
            <person name="Lukacs Z."/>
            <person name="Mihaltcheva S."/>
            <person name="Morgado L.N."/>
            <person name="Niskanen T."/>
            <person name="Noordeloos M.E."/>
            <person name="Ohm R.A."/>
            <person name="Ortiz-Santana B."/>
            <person name="Ovrebo C."/>
            <person name="Racz N."/>
            <person name="Riley R."/>
            <person name="Savchenko A."/>
            <person name="Shiryaev A."/>
            <person name="Soop K."/>
            <person name="Spirin V."/>
            <person name="Szebenyi C."/>
            <person name="Tomsovsky M."/>
            <person name="Tulloss R.E."/>
            <person name="Uehling J."/>
            <person name="Grigoriev I.V."/>
            <person name="Vagvolgyi C."/>
            <person name="Papp T."/>
            <person name="Martin F.M."/>
            <person name="Miettinen O."/>
            <person name="Hibbett D.S."/>
            <person name="Nagy L.G."/>
        </authorList>
    </citation>
    <scope>NUCLEOTIDE SEQUENCE [LARGE SCALE GENOMIC DNA]</scope>
    <source>
        <strain evidence="2 3">CBS 166.37</strain>
    </source>
</reference>
<feature type="region of interest" description="Disordered" evidence="1">
    <location>
        <begin position="1"/>
        <end position="47"/>
    </location>
</feature>
<name>A0A5C3MGJ3_9AGAR</name>
<evidence type="ECO:0000313" key="2">
    <source>
        <dbReference type="EMBL" id="TFK43018.1"/>
    </source>
</evidence>
<gene>
    <name evidence="2" type="ORF">BDQ12DRAFT_677193</name>
</gene>
<dbReference type="PANTHER" id="PTHR37332">
    <property type="entry name" value="EXPRESSED PROTEIN"/>
    <property type="match status" value="1"/>
</dbReference>
<feature type="compositionally biased region" description="Polar residues" evidence="1">
    <location>
        <begin position="312"/>
        <end position="321"/>
    </location>
</feature>
<feature type="compositionally biased region" description="Pro residues" evidence="1">
    <location>
        <begin position="35"/>
        <end position="44"/>
    </location>
</feature>